<accession>A0ABU0PPN9</accession>
<protein>
    <submittedName>
        <fullName evidence="2">Uncharacterized protein</fullName>
    </submittedName>
</protein>
<dbReference type="Proteomes" id="UP001236806">
    <property type="component" value="Unassembled WGS sequence"/>
</dbReference>
<dbReference type="RefSeq" id="WP_306638266.1">
    <property type="nucleotide sequence ID" value="NZ_JAUSXB010000001.1"/>
</dbReference>
<reference evidence="2 3" key="1">
    <citation type="submission" date="2023-07" db="EMBL/GenBank/DDBJ databases">
        <title>Comparative genomics of wheat-associated soil bacteria to identify genetic determinants of phenazine resistance.</title>
        <authorList>
            <person name="Mouncey N."/>
        </authorList>
    </citation>
    <scope>NUCLEOTIDE SEQUENCE [LARGE SCALE GENOMIC DNA]</scope>
    <source>
        <strain evidence="2 3">W1I3</strain>
    </source>
</reference>
<keyword evidence="3" id="KW-1185">Reference proteome</keyword>
<feature type="region of interest" description="Disordered" evidence="1">
    <location>
        <begin position="1"/>
        <end position="35"/>
    </location>
</feature>
<proteinExistence type="predicted"/>
<comment type="caution">
    <text evidence="2">The sequence shown here is derived from an EMBL/GenBank/DDBJ whole genome shotgun (WGS) entry which is preliminary data.</text>
</comment>
<evidence type="ECO:0000256" key="1">
    <source>
        <dbReference type="SAM" id="MobiDB-lite"/>
    </source>
</evidence>
<sequence length="79" mass="8878">MNTTGQHPDMPHLDSVEADPAYDYAEDIPVSEEDWDTEDEFLDAEEPVVQSPPVVIDAEDRVVPLDPDEVREPEQNGTE</sequence>
<gene>
    <name evidence="2" type="ORF">QFZ36_003504</name>
</gene>
<dbReference type="EMBL" id="JAUSXB010000001">
    <property type="protein sequence ID" value="MDQ0675943.1"/>
    <property type="molecule type" value="Genomic_DNA"/>
</dbReference>
<name>A0ABU0PPN9_9MICC</name>
<evidence type="ECO:0000313" key="3">
    <source>
        <dbReference type="Proteomes" id="UP001236806"/>
    </source>
</evidence>
<feature type="compositionally biased region" description="Acidic residues" evidence="1">
    <location>
        <begin position="24"/>
        <end position="35"/>
    </location>
</feature>
<feature type="region of interest" description="Disordered" evidence="1">
    <location>
        <begin position="59"/>
        <end position="79"/>
    </location>
</feature>
<organism evidence="2 3">
    <name type="scientific">Pseudarthrobacter siccitolerans</name>
    <dbReference type="NCBI Taxonomy" id="861266"/>
    <lineage>
        <taxon>Bacteria</taxon>
        <taxon>Bacillati</taxon>
        <taxon>Actinomycetota</taxon>
        <taxon>Actinomycetes</taxon>
        <taxon>Micrococcales</taxon>
        <taxon>Micrococcaceae</taxon>
        <taxon>Pseudarthrobacter</taxon>
    </lineage>
</organism>
<evidence type="ECO:0000313" key="2">
    <source>
        <dbReference type="EMBL" id="MDQ0675943.1"/>
    </source>
</evidence>